<accession>A0ABR4ARU3</accession>
<evidence type="ECO:0000313" key="2">
    <source>
        <dbReference type="EMBL" id="KAL2048410.1"/>
    </source>
</evidence>
<sequence>MIYYLNLDGPRSLKTYTPTLEIPRCAGSSKTRSWEDRTYCNTYRAHGYMEYCRECGVRTCVRRSDYRWKKWMDEEKERKERKAAQALVAAQQEEQTRDSIKGKERRKAKAPSALETYMSEHEPAVWIRSGVRDVERKDSEHRDERLAKDPSRKGWETQGIVFGMPVIEELSMNADEEMVDEMVDEEEEQ</sequence>
<proteinExistence type="predicted"/>
<dbReference type="EMBL" id="JBEFKJ010000001">
    <property type="protein sequence ID" value="KAL2048410.1"/>
    <property type="molecule type" value="Genomic_DNA"/>
</dbReference>
<gene>
    <name evidence="2" type="ORF">N7G274_000321</name>
</gene>
<protein>
    <submittedName>
        <fullName evidence="2">Uncharacterized protein</fullName>
    </submittedName>
</protein>
<keyword evidence="3" id="KW-1185">Reference proteome</keyword>
<dbReference type="Proteomes" id="UP001590950">
    <property type="component" value="Unassembled WGS sequence"/>
</dbReference>
<feature type="region of interest" description="Disordered" evidence="1">
    <location>
        <begin position="82"/>
        <end position="113"/>
    </location>
</feature>
<feature type="compositionally biased region" description="Low complexity" evidence="1">
    <location>
        <begin position="84"/>
        <end position="93"/>
    </location>
</feature>
<comment type="caution">
    <text evidence="2">The sequence shown here is derived from an EMBL/GenBank/DDBJ whole genome shotgun (WGS) entry which is preliminary data.</text>
</comment>
<feature type="region of interest" description="Disordered" evidence="1">
    <location>
        <begin position="133"/>
        <end position="155"/>
    </location>
</feature>
<reference evidence="2 3" key="1">
    <citation type="submission" date="2024-09" db="EMBL/GenBank/DDBJ databases">
        <title>Rethinking Asexuality: The Enigmatic Case of Functional Sexual Genes in Lepraria (Stereocaulaceae).</title>
        <authorList>
            <person name="Doellman M."/>
            <person name="Sun Y."/>
            <person name="Barcenas-Pena A."/>
            <person name="Lumbsch H.T."/>
            <person name="Grewe F."/>
        </authorList>
    </citation>
    <scope>NUCLEOTIDE SEQUENCE [LARGE SCALE GENOMIC DNA]</scope>
    <source>
        <strain evidence="2 3">Mercado 3170</strain>
    </source>
</reference>
<evidence type="ECO:0000313" key="3">
    <source>
        <dbReference type="Proteomes" id="UP001590950"/>
    </source>
</evidence>
<name>A0ABR4ARU3_9LECA</name>
<evidence type="ECO:0000256" key="1">
    <source>
        <dbReference type="SAM" id="MobiDB-lite"/>
    </source>
</evidence>
<organism evidence="2 3">
    <name type="scientific">Stereocaulon virgatum</name>
    <dbReference type="NCBI Taxonomy" id="373712"/>
    <lineage>
        <taxon>Eukaryota</taxon>
        <taxon>Fungi</taxon>
        <taxon>Dikarya</taxon>
        <taxon>Ascomycota</taxon>
        <taxon>Pezizomycotina</taxon>
        <taxon>Lecanoromycetes</taxon>
        <taxon>OSLEUM clade</taxon>
        <taxon>Lecanoromycetidae</taxon>
        <taxon>Lecanorales</taxon>
        <taxon>Lecanorineae</taxon>
        <taxon>Stereocaulaceae</taxon>
        <taxon>Stereocaulon</taxon>
    </lineage>
</organism>